<feature type="domain" description="Phosphatidic acid phosphatase type 2/haloperoxidase" evidence="8">
    <location>
        <begin position="220"/>
        <end position="370"/>
    </location>
</feature>
<evidence type="ECO:0000256" key="7">
    <source>
        <dbReference type="SAM" id="Phobius"/>
    </source>
</evidence>
<dbReference type="GO" id="GO:0008195">
    <property type="term" value="F:phosphatidate phosphatase activity"/>
    <property type="evidence" value="ECO:0007669"/>
    <property type="project" value="TreeGrafter"/>
</dbReference>
<evidence type="ECO:0000313" key="10">
    <source>
        <dbReference type="Proteomes" id="UP001153069"/>
    </source>
</evidence>
<dbReference type="GO" id="GO:0046839">
    <property type="term" value="P:phospholipid dephosphorylation"/>
    <property type="evidence" value="ECO:0007669"/>
    <property type="project" value="TreeGrafter"/>
</dbReference>
<dbReference type="InterPro" id="IPR000326">
    <property type="entry name" value="PAP2/HPO"/>
</dbReference>
<gene>
    <name evidence="9" type="ORF">SEMRO_55_G032400.1</name>
</gene>
<dbReference type="EMBL" id="CAICTM010000054">
    <property type="protein sequence ID" value="CAB9499184.1"/>
    <property type="molecule type" value="Genomic_DNA"/>
</dbReference>
<feature type="region of interest" description="Disordered" evidence="6">
    <location>
        <begin position="48"/>
        <end position="71"/>
    </location>
</feature>
<dbReference type="SMART" id="SM00014">
    <property type="entry name" value="acidPPc"/>
    <property type="match status" value="1"/>
</dbReference>
<dbReference type="Pfam" id="PF01569">
    <property type="entry name" value="PAP2"/>
    <property type="match status" value="1"/>
</dbReference>
<feature type="transmembrane region" description="Helical" evidence="7">
    <location>
        <begin position="282"/>
        <end position="300"/>
    </location>
</feature>
<dbReference type="GO" id="GO:0016020">
    <property type="term" value="C:membrane"/>
    <property type="evidence" value="ECO:0007669"/>
    <property type="project" value="UniProtKB-SubCell"/>
</dbReference>
<dbReference type="PANTHER" id="PTHR10165:SF35">
    <property type="entry name" value="RE23632P"/>
    <property type="match status" value="1"/>
</dbReference>
<feature type="compositionally biased region" description="Polar residues" evidence="6">
    <location>
        <begin position="51"/>
        <end position="62"/>
    </location>
</feature>
<name>A0A9N8DEC7_9STRA</name>
<evidence type="ECO:0000256" key="5">
    <source>
        <dbReference type="ARBA" id="ARBA00023136"/>
    </source>
</evidence>
<evidence type="ECO:0000313" key="9">
    <source>
        <dbReference type="EMBL" id="CAB9499184.1"/>
    </source>
</evidence>
<evidence type="ECO:0000256" key="3">
    <source>
        <dbReference type="ARBA" id="ARBA00022692"/>
    </source>
</evidence>
<dbReference type="GO" id="GO:0006644">
    <property type="term" value="P:phospholipid metabolic process"/>
    <property type="evidence" value="ECO:0007669"/>
    <property type="project" value="InterPro"/>
</dbReference>
<accession>A0A9N8DEC7</accession>
<evidence type="ECO:0000256" key="2">
    <source>
        <dbReference type="ARBA" id="ARBA00008816"/>
    </source>
</evidence>
<organism evidence="9 10">
    <name type="scientific">Seminavis robusta</name>
    <dbReference type="NCBI Taxonomy" id="568900"/>
    <lineage>
        <taxon>Eukaryota</taxon>
        <taxon>Sar</taxon>
        <taxon>Stramenopiles</taxon>
        <taxon>Ochrophyta</taxon>
        <taxon>Bacillariophyta</taxon>
        <taxon>Bacillariophyceae</taxon>
        <taxon>Bacillariophycidae</taxon>
        <taxon>Naviculales</taxon>
        <taxon>Naviculaceae</taxon>
        <taxon>Seminavis</taxon>
    </lineage>
</organism>
<evidence type="ECO:0000256" key="6">
    <source>
        <dbReference type="SAM" id="MobiDB-lite"/>
    </source>
</evidence>
<keyword evidence="10" id="KW-1185">Reference proteome</keyword>
<dbReference type="OrthoDB" id="46056at2759"/>
<keyword evidence="3 7" id="KW-0812">Transmembrane</keyword>
<keyword evidence="4 7" id="KW-1133">Transmembrane helix</keyword>
<sequence length="406" mass="44974">MGTLGMAARTFEIILNSHHSPLLELSRKAHNPNLMINKHHKYKRIPAADLTNDNSTMTSQGNRQDDEVSNPTTVVTMTGDLEKDLETGASATAAANTTKPRATERIQAVQWPPRSPSTMFKNGVKYAYSMHKPLEIIILAVFLLLCYQIPHWAMEQHTRPLPFQTTAAGDVIFDNRFNQPKLPSTFEAGFVADSMTFYAPVAFYVLTGNLLGPKNDAHSAVAMYLWGISTKILVVEAVKRYTGWWRPNFFNAACDFNTTTLDCGDGDGNVGAEHGYQSFPSGHAATAMTSGILWSFYIMGKIVGWARQRQPRSQRYWAPSYFVKVLLLLATAPTLLGIFIAVSRARDDWHHPTDVLAGIELGVGTALFAHAIYYPSIFGRTAGIPRATLAEVERDDDGNESDEDEE</sequence>
<comment type="subcellular location">
    <subcellularLocation>
        <location evidence="1">Membrane</location>
        <topology evidence="1">Multi-pass membrane protein</topology>
    </subcellularLocation>
</comment>
<evidence type="ECO:0000259" key="8">
    <source>
        <dbReference type="SMART" id="SM00014"/>
    </source>
</evidence>
<reference evidence="9" key="1">
    <citation type="submission" date="2020-06" db="EMBL/GenBank/DDBJ databases">
        <authorList>
            <consortium name="Plant Systems Biology data submission"/>
        </authorList>
    </citation>
    <scope>NUCLEOTIDE SEQUENCE</scope>
    <source>
        <strain evidence="9">D6</strain>
    </source>
</reference>
<dbReference type="Gene3D" id="1.20.144.10">
    <property type="entry name" value="Phosphatidic acid phosphatase type 2/haloperoxidase"/>
    <property type="match status" value="1"/>
</dbReference>
<dbReference type="PANTHER" id="PTHR10165">
    <property type="entry name" value="LIPID PHOSPHATE PHOSPHATASE"/>
    <property type="match status" value="1"/>
</dbReference>
<keyword evidence="5 7" id="KW-0472">Membrane</keyword>
<comment type="similarity">
    <text evidence="2">Belongs to the PA-phosphatase related phosphoesterase family.</text>
</comment>
<dbReference type="InterPro" id="IPR036938">
    <property type="entry name" value="PAP2/HPO_sf"/>
</dbReference>
<dbReference type="Proteomes" id="UP001153069">
    <property type="component" value="Unassembled WGS sequence"/>
</dbReference>
<protein>
    <submittedName>
        <fullName evidence="9">Phosphatidic acid phosphatase type</fullName>
    </submittedName>
</protein>
<feature type="transmembrane region" description="Helical" evidence="7">
    <location>
        <begin position="134"/>
        <end position="153"/>
    </location>
</feature>
<proteinExistence type="inferred from homology"/>
<dbReference type="InterPro" id="IPR043216">
    <property type="entry name" value="PAP-like"/>
</dbReference>
<comment type="caution">
    <text evidence="9">The sequence shown here is derived from an EMBL/GenBank/DDBJ whole genome shotgun (WGS) entry which is preliminary data.</text>
</comment>
<dbReference type="SUPFAM" id="SSF48317">
    <property type="entry name" value="Acid phosphatase/Vanadium-dependent haloperoxidase"/>
    <property type="match status" value="1"/>
</dbReference>
<evidence type="ECO:0000256" key="1">
    <source>
        <dbReference type="ARBA" id="ARBA00004141"/>
    </source>
</evidence>
<dbReference type="AlphaFoldDB" id="A0A9N8DEC7"/>
<evidence type="ECO:0000256" key="4">
    <source>
        <dbReference type="ARBA" id="ARBA00022989"/>
    </source>
</evidence>
<feature type="transmembrane region" description="Helical" evidence="7">
    <location>
        <begin position="321"/>
        <end position="343"/>
    </location>
</feature>
<feature type="transmembrane region" description="Helical" evidence="7">
    <location>
        <begin position="355"/>
        <end position="374"/>
    </location>
</feature>